<organism evidence="2 3">
    <name type="scientific">Thalassotalea nanhaiensis</name>
    <dbReference type="NCBI Taxonomy" id="3065648"/>
    <lineage>
        <taxon>Bacteria</taxon>
        <taxon>Pseudomonadati</taxon>
        <taxon>Pseudomonadota</taxon>
        <taxon>Gammaproteobacteria</taxon>
        <taxon>Alteromonadales</taxon>
        <taxon>Colwelliaceae</taxon>
        <taxon>Thalassotalea</taxon>
    </lineage>
</organism>
<dbReference type="Gene3D" id="3.30.70.100">
    <property type="match status" value="1"/>
</dbReference>
<dbReference type="InterPro" id="IPR011008">
    <property type="entry name" value="Dimeric_a/b-barrel"/>
</dbReference>
<dbReference type="InterPro" id="IPR009799">
    <property type="entry name" value="EthD_dom"/>
</dbReference>
<dbReference type="Proteomes" id="UP001248581">
    <property type="component" value="Chromosome"/>
</dbReference>
<dbReference type="RefSeq" id="WP_348386156.1">
    <property type="nucleotide sequence ID" value="NZ_CP134146.1"/>
</dbReference>
<sequence>MFKITYYIKKKANISSEEFKNYWLGEHAALQKAYLEKIGVRRYQKCEILPEHPVGLASVEAYQTGPIHYDFVDHLHFNDIETLKSGSELADVKEAMQALFESENQYVDVAQSNVSMTHDIAQFYTHDAEEVHAKPGSEYVHIHYVVRKYSHLSRQGAQLHWNACHGAVSRQDIKYSVQKKYVQAHVIDSTFVDYISNLRGYEVCDDLIGHAEGWISTQQAAPDFPEDECAEVVSMSMDDIDLFADKKRGRLFVTQDHYIIDKQIIVRPMPAFFGAVY</sequence>
<evidence type="ECO:0000259" key="1">
    <source>
        <dbReference type="Pfam" id="PF07110"/>
    </source>
</evidence>
<proteinExistence type="predicted"/>
<feature type="domain" description="EthD" evidence="1">
    <location>
        <begin position="12"/>
        <end position="88"/>
    </location>
</feature>
<gene>
    <name evidence="2" type="ORF">RI845_10665</name>
</gene>
<name>A0ABY9TDV1_9GAMM</name>
<evidence type="ECO:0000313" key="2">
    <source>
        <dbReference type="EMBL" id="WNC66992.1"/>
    </source>
</evidence>
<evidence type="ECO:0000313" key="3">
    <source>
        <dbReference type="Proteomes" id="UP001248581"/>
    </source>
</evidence>
<accession>A0ABY9TDV1</accession>
<protein>
    <submittedName>
        <fullName evidence="2">EthD domain-containing protein</fullName>
    </submittedName>
</protein>
<reference evidence="3" key="1">
    <citation type="submission" date="2023-09" db="EMBL/GenBank/DDBJ databases">
        <authorList>
            <person name="Li S."/>
            <person name="Li X."/>
            <person name="Zhang C."/>
            <person name="Zhao Z."/>
        </authorList>
    </citation>
    <scope>NUCLEOTIDE SEQUENCE [LARGE SCALE GENOMIC DNA]</scope>
    <source>
        <strain evidence="3">SQ345</strain>
    </source>
</reference>
<dbReference type="SUPFAM" id="SSF54909">
    <property type="entry name" value="Dimeric alpha+beta barrel"/>
    <property type="match status" value="1"/>
</dbReference>
<dbReference type="EMBL" id="CP134146">
    <property type="protein sequence ID" value="WNC66992.1"/>
    <property type="molecule type" value="Genomic_DNA"/>
</dbReference>
<keyword evidence="3" id="KW-1185">Reference proteome</keyword>
<dbReference type="Pfam" id="PF07110">
    <property type="entry name" value="EthD"/>
    <property type="match status" value="1"/>
</dbReference>